<reference evidence="9 10" key="1">
    <citation type="journal article" date="2016" name="Nat. Commun.">
        <title>Thousands of microbial genomes shed light on interconnected biogeochemical processes in an aquifer system.</title>
        <authorList>
            <person name="Anantharaman K."/>
            <person name="Brown C.T."/>
            <person name="Hug L.A."/>
            <person name="Sharon I."/>
            <person name="Castelle C.J."/>
            <person name="Probst A.J."/>
            <person name="Thomas B.C."/>
            <person name="Singh A."/>
            <person name="Wilkins M.J."/>
            <person name="Karaoz U."/>
            <person name="Brodie E.L."/>
            <person name="Williams K.H."/>
            <person name="Hubbard S.S."/>
            <person name="Banfield J.F."/>
        </authorList>
    </citation>
    <scope>NUCLEOTIDE SEQUENCE [LARGE SCALE GENOMIC DNA]</scope>
</reference>
<protein>
    <recommendedName>
        <fullName evidence="8">Glycosyltransferase 2-like domain-containing protein</fullName>
    </recommendedName>
</protein>
<dbReference type="SUPFAM" id="SSF53448">
    <property type="entry name" value="Nucleotide-diphospho-sugar transferases"/>
    <property type="match status" value="1"/>
</dbReference>
<dbReference type="GO" id="GO:0005886">
    <property type="term" value="C:plasma membrane"/>
    <property type="evidence" value="ECO:0007669"/>
    <property type="project" value="TreeGrafter"/>
</dbReference>
<dbReference type="EMBL" id="MFFU01000062">
    <property type="protein sequence ID" value="OGF14637.1"/>
    <property type="molecule type" value="Genomic_DNA"/>
</dbReference>
<dbReference type="GO" id="GO:0009103">
    <property type="term" value="P:lipopolysaccharide biosynthetic process"/>
    <property type="evidence" value="ECO:0007669"/>
    <property type="project" value="UniProtKB-KW"/>
</dbReference>
<evidence type="ECO:0000256" key="4">
    <source>
        <dbReference type="ARBA" id="ARBA00022692"/>
    </source>
</evidence>
<evidence type="ECO:0000313" key="10">
    <source>
        <dbReference type="Proteomes" id="UP000177691"/>
    </source>
</evidence>
<accession>A0A1F5RJH6</accession>
<evidence type="ECO:0000256" key="6">
    <source>
        <dbReference type="ARBA" id="ARBA00022989"/>
    </source>
</evidence>
<sequence length="239" mass="27536">MSNINSISIFFPCYNDKGTIKKLIDDATETVHNLNINDYEIIVTDDGSIDGARELLASLQETNPRLKVVFHEHNQGYGAALKSGFAQATKEWIFYTDGDAQYDVKELVLLAQAAEPEVDLVNGYKIKRQDTFDRIIIGKIYQWAMKVVFLLKIRDVDCDYRLFKKEKLDQITLKSDDGSMCVELSRRLQNAGVVIREVPVHHYSRTYGQSQFFTVRRVSRTLMTLFKLWWELVLLGKAK</sequence>
<organism evidence="9 10">
    <name type="scientific">Candidatus Falkowbacteria bacterium RIFCSPHIGHO2_02_FULL_45_15</name>
    <dbReference type="NCBI Taxonomy" id="1797987"/>
    <lineage>
        <taxon>Bacteria</taxon>
        <taxon>Candidatus Falkowiibacteriota</taxon>
    </lineage>
</organism>
<evidence type="ECO:0000256" key="3">
    <source>
        <dbReference type="ARBA" id="ARBA00022679"/>
    </source>
</evidence>
<evidence type="ECO:0000256" key="1">
    <source>
        <dbReference type="ARBA" id="ARBA00022475"/>
    </source>
</evidence>
<keyword evidence="6" id="KW-1133">Transmembrane helix</keyword>
<proteinExistence type="predicted"/>
<dbReference type="PANTHER" id="PTHR48090">
    <property type="entry name" value="UNDECAPRENYL-PHOSPHATE 4-DEOXY-4-FORMAMIDO-L-ARABINOSE TRANSFERASE-RELATED"/>
    <property type="match status" value="1"/>
</dbReference>
<evidence type="ECO:0000256" key="7">
    <source>
        <dbReference type="ARBA" id="ARBA00023136"/>
    </source>
</evidence>
<dbReference type="InterPro" id="IPR001173">
    <property type="entry name" value="Glyco_trans_2-like"/>
</dbReference>
<name>A0A1F5RJH6_9BACT</name>
<evidence type="ECO:0000256" key="5">
    <source>
        <dbReference type="ARBA" id="ARBA00022985"/>
    </source>
</evidence>
<dbReference type="InterPro" id="IPR029044">
    <property type="entry name" value="Nucleotide-diphossugar_trans"/>
</dbReference>
<dbReference type="GO" id="GO:0099621">
    <property type="term" value="F:undecaprenyl-phosphate 4-deoxy-4-formamido-L-arabinose transferase activity"/>
    <property type="evidence" value="ECO:0007669"/>
    <property type="project" value="TreeGrafter"/>
</dbReference>
<feature type="domain" description="Glycosyltransferase 2-like" evidence="8">
    <location>
        <begin position="8"/>
        <end position="171"/>
    </location>
</feature>
<gene>
    <name evidence="9" type="ORF">A3D54_01700</name>
</gene>
<keyword evidence="3" id="KW-0808">Transferase</keyword>
<evidence type="ECO:0000313" key="9">
    <source>
        <dbReference type="EMBL" id="OGF14637.1"/>
    </source>
</evidence>
<evidence type="ECO:0000259" key="8">
    <source>
        <dbReference type="Pfam" id="PF00535"/>
    </source>
</evidence>
<dbReference type="InterPro" id="IPR050256">
    <property type="entry name" value="Glycosyltransferase_2"/>
</dbReference>
<keyword evidence="7" id="KW-0472">Membrane</keyword>
<dbReference type="PANTHER" id="PTHR48090:SF3">
    <property type="entry name" value="UNDECAPRENYL-PHOSPHATE 4-DEOXY-4-FORMAMIDO-L-ARABINOSE TRANSFERASE"/>
    <property type="match status" value="1"/>
</dbReference>
<dbReference type="Pfam" id="PF00535">
    <property type="entry name" value="Glycos_transf_2"/>
    <property type="match status" value="1"/>
</dbReference>
<keyword evidence="2" id="KW-0328">Glycosyltransferase</keyword>
<comment type="caution">
    <text evidence="9">The sequence shown here is derived from an EMBL/GenBank/DDBJ whole genome shotgun (WGS) entry which is preliminary data.</text>
</comment>
<keyword evidence="4" id="KW-0812">Transmembrane</keyword>
<keyword evidence="5" id="KW-0448">Lipopolysaccharide biosynthesis</keyword>
<dbReference type="CDD" id="cd04179">
    <property type="entry name" value="DPM_DPG-synthase_like"/>
    <property type="match status" value="1"/>
</dbReference>
<dbReference type="Proteomes" id="UP000177691">
    <property type="component" value="Unassembled WGS sequence"/>
</dbReference>
<evidence type="ECO:0000256" key="2">
    <source>
        <dbReference type="ARBA" id="ARBA00022676"/>
    </source>
</evidence>
<dbReference type="Gene3D" id="3.90.550.10">
    <property type="entry name" value="Spore Coat Polysaccharide Biosynthesis Protein SpsA, Chain A"/>
    <property type="match status" value="1"/>
</dbReference>
<keyword evidence="1" id="KW-1003">Cell membrane</keyword>
<dbReference type="AlphaFoldDB" id="A0A1F5RJH6"/>